<dbReference type="InterPro" id="IPR013087">
    <property type="entry name" value="Znf_C2H2_type"/>
</dbReference>
<dbReference type="FunFam" id="3.30.160.60:FF:000100">
    <property type="entry name" value="Zinc finger 45-like"/>
    <property type="match status" value="1"/>
</dbReference>
<reference evidence="10" key="1">
    <citation type="submission" date="2013-12" db="EMBL/GenBank/DDBJ databases">
        <authorList>
            <person name="Aslett M."/>
        </authorList>
    </citation>
    <scope>NUCLEOTIDE SEQUENCE [LARGE SCALE GENOMIC DNA]</scope>
    <source>
        <strain evidence="10">Lindley</strain>
    </source>
</reference>
<dbReference type="WBParaSite" id="GPLIN_001180200">
    <property type="protein sequence ID" value="GPLIN_001180200"/>
    <property type="gene ID" value="GPLIN_001180200"/>
</dbReference>
<dbReference type="SMART" id="SM00355">
    <property type="entry name" value="ZnF_C2H2"/>
    <property type="match status" value="5"/>
</dbReference>
<dbReference type="InterPro" id="IPR036236">
    <property type="entry name" value="Znf_C2H2_sf"/>
</dbReference>
<name>A0A183CFZ7_GLOPA</name>
<evidence type="ECO:0000313" key="11">
    <source>
        <dbReference type="WBParaSite" id="GPLIN_001180200"/>
    </source>
</evidence>
<dbReference type="Proteomes" id="UP000050741">
    <property type="component" value="Unassembled WGS sequence"/>
</dbReference>
<keyword evidence="10" id="KW-1185">Reference proteome</keyword>
<keyword evidence="3" id="KW-0677">Repeat</keyword>
<evidence type="ECO:0000313" key="10">
    <source>
        <dbReference type="Proteomes" id="UP000050741"/>
    </source>
</evidence>
<evidence type="ECO:0000256" key="5">
    <source>
        <dbReference type="ARBA" id="ARBA00022833"/>
    </source>
</evidence>
<feature type="region of interest" description="Disordered" evidence="8">
    <location>
        <begin position="358"/>
        <end position="396"/>
    </location>
</feature>
<evidence type="ECO:0000256" key="8">
    <source>
        <dbReference type="SAM" id="MobiDB-lite"/>
    </source>
</evidence>
<dbReference type="Gene3D" id="3.30.160.60">
    <property type="entry name" value="Classic Zinc Finger"/>
    <property type="match status" value="4"/>
</dbReference>
<accession>A0A183CFZ7</accession>
<evidence type="ECO:0000256" key="7">
    <source>
        <dbReference type="PROSITE-ProRule" id="PRU00042"/>
    </source>
</evidence>
<keyword evidence="6" id="KW-0539">Nucleus</keyword>
<feature type="domain" description="C2H2-type" evidence="9">
    <location>
        <begin position="308"/>
        <end position="335"/>
    </location>
</feature>
<evidence type="ECO:0000256" key="3">
    <source>
        <dbReference type="ARBA" id="ARBA00022737"/>
    </source>
</evidence>
<evidence type="ECO:0000259" key="9">
    <source>
        <dbReference type="PROSITE" id="PS50157"/>
    </source>
</evidence>
<keyword evidence="5" id="KW-0862">Zinc</keyword>
<dbReference type="SUPFAM" id="SSF57667">
    <property type="entry name" value="beta-beta-alpha zinc fingers"/>
    <property type="match status" value="2"/>
</dbReference>
<feature type="domain" description="C2H2-type" evidence="9">
    <location>
        <begin position="85"/>
        <end position="112"/>
    </location>
</feature>
<dbReference type="GO" id="GO:0008270">
    <property type="term" value="F:zinc ion binding"/>
    <property type="evidence" value="ECO:0007669"/>
    <property type="project" value="UniProtKB-KW"/>
</dbReference>
<evidence type="ECO:0000256" key="1">
    <source>
        <dbReference type="ARBA" id="ARBA00004324"/>
    </source>
</evidence>
<sequence>MTQSMDEEQIFRHFNEDSMDQNHDYLAYQNVTHEEEEEEEEEETLMDHQTDESIERKNSMVLQAYSVIESEESMLDPHIKPKAVHQCPVCNKIFVSLKGLQQHAIIHTDQKPFECDICRKAFRFKSNLFEHRSVHTGTTPHRCPLCGKTCRLKGNLKKHLRTHCTTKEELEAAWQPFASNRRAPAEIPQDAIIIRATADPTALFAPLNKPKKPRKLGLGSDVAFWLDKIKRCELLPPVQISDKMRRLADLIKMVEDGGLDMEGLYHHASAIPFERFECPVCKTMFFSRVECSEHMESDHPNARKQRPHFCELCLRSFVDRQQLTTHQEHHKRIQSMLQNDELKVTEPQIMMPVLEQEMARDDVEEDAEDGSTEHHHQQMVDGLGMDDDGETTWDHH</sequence>
<dbReference type="Pfam" id="PF00096">
    <property type="entry name" value="zf-C2H2"/>
    <property type="match status" value="3"/>
</dbReference>
<dbReference type="GO" id="GO:0000981">
    <property type="term" value="F:DNA-binding transcription factor activity, RNA polymerase II-specific"/>
    <property type="evidence" value="ECO:0007669"/>
    <property type="project" value="TreeGrafter"/>
</dbReference>
<dbReference type="GO" id="GO:0016607">
    <property type="term" value="C:nuclear speck"/>
    <property type="evidence" value="ECO:0007669"/>
    <property type="project" value="UniProtKB-SubCell"/>
</dbReference>
<feature type="domain" description="C2H2-type" evidence="9">
    <location>
        <begin position="141"/>
        <end position="168"/>
    </location>
</feature>
<reference evidence="10" key="2">
    <citation type="submission" date="2014-05" db="EMBL/GenBank/DDBJ databases">
        <title>The genome and life-stage specific transcriptomes of Globodera pallida elucidate key aspects of plant parasitism by a cyst nematode.</title>
        <authorList>
            <person name="Cotton J.A."/>
            <person name="Lilley C.J."/>
            <person name="Jones L.M."/>
            <person name="Kikuchi T."/>
            <person name="Reid A.J."/>
            <person name="Thorpe P."/>
            <person name="Tsai I.J."/>
            <person name="Beasley H."/>
            <person name="Blok V."/>
            <person name="Cock P.J.A."/>
            <person name="Van den Akker S.E."/>
            <person name="Holroyd N."/>
            <person name="Hunt M."/>
            <person name="Mantelin S."/>
            <person name="Naghra H."/>
            <person name="Pain A."/>
            <person name="Palomares-Rius J.E."/>
            <person name="Zarowiecki M."/>
            <person name="Berriman M."/>
            <person name="Jones J.T."/>
            <person name="Urwin P.E."/>
        </authorList>
    </citation>
    <scope>NUCLEOTIDE SEQUENCE [LARGE SCALE GENOMIC DNA]</scope>
    <source>
        <strain evidence="10">Lindley</strain>
    </source>
</reference>
<organism evidence="10 11">
    <name type="scientific">Globodera pallida</name>
    <name type="common">Potato cyst nematode worm</name>
    <name type="synonym">Heterodera pallida</name>
    <dbReference type="NCBI Taxonomy" id="36090"/>
    <lineage>
        <taxon>Eukaryota</taxon>
        <taxon>Metazoa</taxon>
        <taxon>Ecdysozoa</taxon>
        <taxon>Nematoda</taxon>
        <taxon>Chromadorea</taxon>
        <taxon>Rhabditida</taxon>
        <taxon>Tylenchina</taxon>
        <taxon>Tylenchomorpha</taxon>
        <taxon>Tylenchoidea</taxon>
        <taxon>Heteroderidae</taxon>
        <taxon>Heteroderinae</taxon>
        <taxon>Globodera</taxon>
    </lineage>
</organism>
<feature type="compositionally biased region" description="Acidic residues" evidence="8">
    <location>
        <begin position="384"/>
        <end position="396"/>
    </location>
</feature>
<feature type="compositionally biased region" description="Acidic residues" evidence="8">
    <location>
        <begin position="34"/>
        <end position="44"/>
    </location>
</feature>
<dbReference type="FunFam" id="3.30.160.60:FF:002484">
    <property type="entry name" value="Protein CBR-LSY-2"/>
    <property type="match status" value="1"/>
</dbReference>
<dbReference type="PROSITE" id="PS50157">
    <property type="entry name" value="ZINC_FINGER_C2H2_2"/>
    <property type="match status" value="4"/>
</dbReference>
<keyword evidence="2" id="KW-0479">Metal-binding</keyword>
<dbReference type="GO" id="GO:0000977">
    <property type="term" value="F:RNA polymerase II transcription regulatory region sequence-specific DNA binding"/>
    <property type="evidence" value="ECO:0007669"/>
    <property type="project" value="TreeGrafter"/>
</dbReference>
<reference evidence="11" key="3">
    <citation type="submission" date="2016-06" db="UniProtKB">
        <authorList>
            <consortium name="WormBaseParasite"/>
        </authorList>
    </citation>
    <scope>IDENTIFICATION</scope>
</reference>
<evidence type="ECO:0000256" key="6">
    <source>
        <dbReference type="ARBA" id="ARBA00023242"/>
    </source>
</evidence>
<dbReference type="PANTHER" id="PTHR24381">
    <property type="entry name" value="ZINC FINGER PROTEIN"/>
    <property type="match status" value="1"/>
</dbReference>
<protein>
    <submittedName>
        <fullName evidence="11">Zinc finger protein</fullName>
    </submittedName>
</protein>
<proteinExistence type="predicted"/>
<feature type="region of interest" description="Disordered" evidence="8">
    <location>
        <begin position="31"/>
        <end position="53"/>
    </location>
</feature>
<keyword evidence="4 7" id="KW-0863">Zinc-finger</keyword>
<evidence type="ECO:0000256" key="2">
    <source>
        <dbReference type="ARBA" id="ARBA00022723"/>
    </source>
</evidence>
<comment type="subcellular location">
    <subcellularLocation>
        <location evidence="1">Nucleus speckle</location>
    </subcellularLocation>
</comment>
<dbReference type="AlphaFoldDB" id="A0A183CFZ7"/>
<dbReference type="PROSITE" id="PS00028">
    <property type="entry name" value="ZINC_FINGER_C2H2_1"/>
    <property type="match status" value="5"/>
</dbReference>
<feature type="domain" description="C2H2-type" evidence="9">
    <location>
        <begin position="113"/>
        <end position="140"/>
    </location>
</feature>
<dbReference type="PANTHER" id="PTHR24381:SF393">
    <property type="entry name" value="CHROMATIN-LINKED ADAPTOR FOR MSL PROTEINS, ISOFORM B"/>
    <property type="match status" value="1"/>
</dbReference>
<evidence type="ECO:0000256" key="4">
    <source>
        <dbReference type="ARBA" id="ARBA00022771"/>
    </source>
</evidence>